<name>A0A2S9YS17_9BACT</name>
<dbReference type="EMBL" id="PVNL01000048">
    <property type="protein sequence ID" value="PRQ07878.1"/>
    <property type="molecule type" value="Genomic_DNA"/>
</dbReference>
<dbReference type="PROSITE" id="PS51257">
    <property type="entry name" value="PROKAR_LIPOPROTEIN"/>
    <property type="match status" value="1"/>
</dbReference>
<accession>A0A2S9YS17</accession>
<comment type="caution">
    <text evidence="1">The sequence shown here is derived from an EMBL/GenBank/DDBJ whole genome shotgun (WGS) entry which is preliminary data.</text>
</comment>
<evidence type="ECO:0000313" key="1">
    <source>
        <dbReference type="EMBL" id="PRQ07878.1"/>
    </source>
</evidence>
<dbReference type="Proteomes" id="UP000238823">
    <property type="component" value="Unassembled WGS sequence"/>
</dbReference>
<gene>
    <name evidence="1" type="ORF">ENSA7_24430</name>
</gene>
<protein>
    <recommendedName>
        <fullName evidence="3">Lipoprotein</fullName>
    </recommendedName>
</protein>
<proteinExistence type="predicted"/>
<evidence type="ECO:0000313" key="2">
    <source>
        <dbReference type="Proteomes" id="UP000238823"/>
    </source>
</evidence>
<dbReference type="AlphaFoldDB" id="A0A2S9YS17"/>
<reference evidence="1 2" key="1">
    <citation type="submission" date="2018-03" db="EMBL/GenBank/DDBJ databases">
        <title>Draft Genome Sequences of the Obligatory Marine Myxobacteria Enhygromyxa salina SWB007.</title>
        <authorList>
            <person name="Poehlein A."/>
            <person name="Moghaddam J.A."/>
            <person name="Harms H."/>
            <person name="Alanjari M."/>
            <person name="Koenig G.M."/>
            <person name="Daniel R."/>
            <person name="Schaeberle T.F."/>
        </authorList>
    </citation>
    <scope>NUCLEOTIDE SEQUENCE [LARGE SCALE GENOMIC DNA]</scope>
    <source>
        <strain evidence="1 2">SWB007</strain>
    </source>
</reference>
<evidence type="ECO:0008006" key="3">
    <source>
        <dbReference type="Google" id="ProtNLM"/>
    </source>
</evidence>
<sequence length="189" mass="20274">MPARPHARLSLVLVPACLALVAGCPDEPGPDPDPGPFNLVSADAWGRVTSPDEDAFADQRPADAVCEDVGWYVDPFAQSIEIQTELCDYLTLRQAILHEVGVGDEITVQGYHDDLTAAAPAQGYLGLALDGDIVWEFTVPIPAAAAVFEQTFTVDSSYPADTEIQLHVHNHGPNTWEVISVQVTPARSS</sequence>
<organism evidence="1 2">
    <name type="scientific">Enhygromyxa salina</name>
    <dbReference type="NCBI Taxonomy" id="215803"/>
    <lineage>
        <taxon>Bacteria</taxon>
        <taxon>Pseudomonadati</taxon>
        <taxon>Myxococcota</taxon>
        <taxon>Polyangia</taxon>
        <taxon>Nannocystales</taxon>
        <taxon>Nannocystaceae</taxon>
        <taxon>Enhygromyxa</taxon>
    </lineage>
</organism>